<protein>
    <recommendedName>
        <fullName evidence="3">Holliday junction resolvase</fullName>
    </recommendedName>
</protein>
<accession>A0ABN6FFC2</accession>
<sequence length="104" mass="11368">MADYLAEHVDDRIDRRVRTGAADKGDIANLRTRGGRRIVVECKDTARPALAAWAGEAEVERVNDHGHAAIIVHKRHGVAAAGSQWVTMTLTDFVAILTDERPGQ</sequence>
<name>A0ABN6FFC2_SINCY</name>
<evidence type="ECO:0000313" key="1">
    <source>
        <dbReference type="EMBL" id="BCT75607.1"/>
    </source>
</evidence>
<proteinExistence type="predicted"/>
<gene>
    <name evidence="1" type="ORF">SCMU_14490</name>
</gene>
<organism evidence="1 2">
    <name type="scientific">Sinomonas cyclohexanicum</name>
    <name type="common">Corynebacterium cyclohexanicum</name>
    <dbReference type="NCBI Taxonomy" id="322009"/>
    <lineage>
        <taxon>Bacteria</taxon>
        <taxon>Bacillati</taxon>
        <taxon>Actinomycetota</taxon>
        <taxon>Actinomycetes</taxon>
        <taxon>Micrococcales</taxon>
        <taxon>Micrococcaceae</taxon>
        <taxon>Sinomonas</taxon>
    </lineage>
</organism>
<keyword evidence="2" id="KW-1185">Reference proteome</keyword>
<dbReference type="Proteomes" id="UP001319861">
    <property type="component" value="Chromosome"/>
</dbReference>
<evidence type="ECO:0000313" key="2">
    <source>
        <dbReference type="Proteomes" id="UP001319861"/>
    </source>
</evidence>
<dbReference type="RefSeq" id="WP_229232333.1">
    <property type="nucleotide sequence ID" value="NZ_AP024525.1"/>
</dbReference>
<dbReference type="EMBL" id="AP024525">
    <property type="protein sequence ID" value="BCT75607.1"/>
    <property type="molecule type" value="Genomic_DNA"/>
</dbReference>
<reference evidence="1 2" key="1">
    <citation type="journal article" date="2021" name="J. Biosci. Bioeng.">
        <title>Identification and characterization of a chc gene cluster responsible for the aromatization pathway of cyclohexanecarboxylate degradation in Sinomonas cyclohexanicum ATCC 51369.</title>
        <authorList>
            <person name="Yamamoto T."/>
            <person name="Hasegawa Y."/>
            <person name="Lau P.C.K."/>
            <person name="Iwaki H."/>
        </authorList>
    </citation>
    <scope>NUCLEOTIDE SEQUENCE [LARGE SCALE GENOMIC DNA]</scope>
    <source>
        <strain evidence="1 2">ATCC 51369</strain>
    </source>
</reference>
<evidence type="ECO:0008006" key="3">
    <source>
        <dbReference type="Google" id="ProtNLM"/>
    </source>
</evidence>